<name>A0A5D2EII4_GOSDA</name>
<protein>
    <submittedName>
        <fullName evidence="2">Uncharacterized protein</fullName>
    </submittedName>
</protein>
<keyword evidence="3" id="KW-1185">Reference proteome</keyword>
<feature type="region of interest" description="Disordered" evidence="1">
    <location>
        <begin position="1"/>
        <end position="38"/>
    </location>
</feature>
<accession>A0A5D2EII4</accession>
<dbReference type="Proteomes" id="UP000323506">
    <property type="component" value="Chromosome A11"/>
</dbReference>
<feature type="compositionally biased region" description="Basic and acidic residues" evidence="1">
    <location>
        <begin position="170"/>
        <end position="184"/>
    </location>
</feature>
<evidence type="ECO:0000256" key="1">
    <source>
        <dbReference type="SAM" id="MobiDB-lite"/>
    </source>
</evidence>
<dbReference type="PANTHER" id="PTHR34371:SF2">
    <property type="entry name" value="DUF688 FAMILY PROTEIN"/>
    <property type="match status" value="1"/>
</dbReference>
<dbReference type="Pfam" id="PF05097">
    <property type="entry name" value="DUF688"/>
    <property type="match status" value="1"/>
</dbReference>
<feature type="region of interest" description="Disordered" evidence="1">
    <location>
        <begin position="166"/>
        <end position="189"/>
    </location>
</feature>
<evidence type="ECO:0000313" key="2">
    <source>
        <dbReference type="EMBL" id="TYG93456.1"/>
    </source>
</evidence>
<sequence>MGSEEEKESTYTPKLPLFSASHAHMQSPERSGMLTPPLHASASVPFRWEEEPGKPKPCTALTSFTTLNDSAPKCLELPPRLLLDAKIAKLSSPTTVLEGPYTGRPRFQSSSFRMGSEFYGSFRASPETLQLGSMVLSKRGYKEKGFLGFWRGRSLKARPRREVSGNSCVRDSECSRDGDRDRDSSGTTGVNITTIRRIGSFPSLSSSESHFWVSFSHFLHIYIRYLSKQRVVPLCHFYGFRQDNSTHPFIYFLNFIQKLTNGGINSVPDPFMALLGALNQLPIS</sequence>
<dbReference type="AlphaFoldDB" id="A0A5D2EII4"/>
<dbReference type="InterPro" id="IPR007789">
    <property type="entry name" value="DUF688"/>
</dbReference>
<organism evidence="2 3">
    <name type="scientific">Gossypium darwinii</name>
    <name type="common">Darwin's cotton</name>
    <name type="synonym">Gossypium barbadense var. darwinii</name>
    <dbReference type="NCBI Taxonomy" id="34276"/>
    <lineage>
        <taxon>Eukaryota</taxon>
        <taxon>Viridiplantae</taxon>
        <taxon>Streptophyta</taxon>
        <taxon>Embryophyta</taxon>
        <taxon>Tracheophyta</taxon>
        <taxon>Spermatophyta</taxon>
        <taxon>Magnoliopsida</taxon>
        <taxon>eudicotyledons</taxon>
        <taxon>Gunneridae</taxon>
        <taxon>Pentapetalae</taxon>
        <taxon>rosids</taxon>
        <taxon>malvids</taxon>
        <taxon>Malvales</taxon>
        <taxon>Malvaceae</taxon>
        <taxon>Malvoideae</taxon>
        <taxon>Gossypium</taxon>
    </lineage>
</organism>
<proteinExistence type="predicted"/>
<reference evidence="2 3" key="1">
    <citation type="submission" date="2019-06" db="EMBL/GenBank/DDBJ databases">
        <title>WGS assembly of Gossypium darwinii.</title>
        <authorList>
            <person name="Chen Z.J."/>
            <person name="Sreedasyam A."/>
            <person name="Ando A."/>
            <person name="Song Q."/>
            <person name="De L."/>
            <person name="Hulse-Kemp A."/>
            <person name="Ding M."/>
            <person name="Ye W."/>
            <person name="Kirkbride R."/>
            <person name="Jenkins J."/>
            <person name="Plott C."/>
            <person name="Lovell J."/>
            <person name="Lin Y.-M."/>
            <person name="Vaughn R."/>
            <person name="Liu B."/>
            <person name="Li W."/>
            <person name="Simpson S."/>
            <person name="Scheffler B."/>
            <person name="Saski C."/>
            <person name="Grover C."/>
            <person name="Hu G."/>
            <person name="Conover J."/>
            <person name="Carlson J."/>
            <person name="Shu S."/>
            <person name="Boston L."/>
            <person name="Williams M."/>
            <person name="Peterson D."/>
            <person name="Mcgee K."/>
            <person name="Jones D."/>
            <person name="Wendel J."/>
            <person name="Stelly D."/>
            <person name="Grimwood J."/>
            <person name="Schmutz J."/>
        </authorList>
    </citation>
    <scope>NUCLEOTIDE SEQUENCE [LARGE SCALE GENOMIC DNA]</scope>
    <source>
        <strain evidence="2">1808015.09</strain>
    </source>
</reference>
<gene>
    <name evidence="2" type="ORF">ES288_A11G112100v1</name>
</gene>
<evidence type="ECO:0000313" key="3">
    <source>
        <dbReference type="Proteomes" id="UP000323506"/>
    </source>
</evidence>
<dbReference type="PANTHER" id="PTHR34371">
    <property type="entry name" value="OS01G0551000 PROTEIN"/>
    <property type="match status" value="1"/>
</dbReference>
<dbReference type="EMBL" id="CM017698">
    <property type="protein sequence ID" value="TYG93456.1"/>
    <property type="molecule type" value="Genomic_DNA"/>
</dbReference>